<proteinExistence type="predicted"/>
<evidence type="ECO:0000313" key="1">
    <source>
        <dbReference type="EMBL" id="NYI78931.1"/>
    </source>
</evidence>
<evidence type="ECO:0000313" key="2">
    <source>
        <dbReference type="Proteomes" id="UP000564496"/>
    </source>
</evidence>
<organism evidence="1 2">
    <name type="scientific">Nocardioides panzhihuensis</name>
    <dbReference type="NCBI Taxonomy" id="860243"/>
    <lineage>
        <taxon>Bacteria</taxon>
        <taxon>Bacillati</taxon>
        <taxon>Actinomycetota</taxon>
        <taxon>Actinomycetes</taxon>
        <taxon>Propionibacteriales</taxon>
        <taxon>Nocardioidaceae</taxon>
        <taxon>Nocardioides</taxon>
    </lineage>
</organism>
<dbReference type="AlphaFoldDB" id="A0A7Z0DPB3"/>
<sequence length="349" mass="39991">MGKRTKPRKWIADEMASLDPRTDYARIWALSSIYYVNDFLLDWVYAITFPRFIAPLRGAQAVLRDGTGKIYTDPNKRMDDTSRHMLVWWEKGPDDPATQRSVKSLNNLHSYWARQYPGRFTFNEDYVYTLCYEAAMMHRLRLSIGMKGFDERLQVASWEFWSRMAALFENAGGEENKPLEGFPADFAGINAYMDWYENENWPSNPMGAQVADVVLRPFAERYFPTLLHPLAKQMVTSLYPDFVFAAHGIKRPNPIIQRLVRAGFKFGLVMSEKIAPDPELSLPEIHRQRKEETGRVRPLTWREKKTRAHADISACPVHAVDTSASAQGETSATTAVDEADRTLREVGAS</sequence>
<comment type="caution">
    <text evidence="1">The sequence shown here is derived from an EMBL/GenBank/DDBJ whole genome shotgun (WGS) entry which is preliminary data.</text>
</comment>
<dbReference type="Proteomes" id="UP000564496">
    <property type="component" value="Unassembled WGS sequence"/>
</dbReference>
<gene>
    <name evidence="1" type="ORF">BJ988_003579</name>
</gene>
<reference evidence="1 2" key="1">
    <citation type="submission" date="2020-07" db="EMBL/GenBank/DDBJ databases">
        <title>Sequencing the genomes of 1000 actinobacteria strains.</title>
        <authorList>
            <person name="Klenk H.-P."/>
        </authorList>
    </citation>
    <scope>NUCLEOTIDE SEQUENCE [LARGE SCALE GENOMIC DNA]</scope>
    <source>
        <strain evidence="1 2">DSM 26487</strain>
    </source>
</reference>
<protein>
    <recommendedName>
        <fullName evidence="3">DUF2236 domain-containing protein</fullName>
    </recommendedName>
</protein>
<dbReference type="EMBL" id="JACBZR010000001">
    <property type="protein sequence ID" value="NYI78931.1"/>
    <property type="molecule type" value="Genomic_DNA"/>
</dbReference>
<evidence type="ECO:0008006" key="3">
    <source>
        <dbReference type="Google" id="ProtNLM"/>
    </source>
</evidence>
<dbReference type="RefSeq" id="WP_179659237.1">
    <property type="nucleotide sequence ID" value="NZ_JACBZR010000001.1"/>
</dbReference>
<name>A0A7Z0DPB3_9ACTN</name>
<keyword evidence="2" id="KW-1185">Reference proteome</keyword>
<accession>A0A7Z0DPB3</accession>